<organism evidence="3 4">
    <name type="scientific">Allacma fusca</name>
    <dbReference type="NCBI Taxonomy" id="39272"/>
    <lineage>
        <taxon>Eukaryota</taxon>
        <taxon>Metazoa</taxon>
        <taxon>Ecdysozoa</taxon>
        <taxon>Arthropoda</taxon>
        <taxon>Hexapoda</taxon>
        <taxon>Collembola</taxon>
        <taxon>Symphypleona</taxon>
        <taxon>Sminthuridae</taxon>
        <taxon>Allacma</taxon>
    </lineage>
</organism>
<proteinExistence type="predicted"/>
<evidence type="ECO:0000256" key="2">
    <source>
        <dbReference type="SAM" id="MobiDB-lite"/>
    </source>
</evidence>
<sequence>MDYGIIKQLLKELGCEVKKESQESESRITAQIKVRISKLQARCDQLEQKNLAQEKSIAELHLANQYLRQETKNKNVYIGGIPKIKRRKHTRKHPQDDGIAR</sequence>
<feature type="compositionally biased region" description="Basic residues" evidence="2">
    <location>
        <begin position="83"/>
        <end position="92"/>
    </location>
</feature>
<keyword evidence="4" id="KW-1185">Reference proteome</keyword>
<feature type="region of interest" description="Disordered" evidence="2">
    <location>
        <begin position="78"/>
        <end position="101"/>
    </location>
</feature>
<dbReference type="EMBL" id="CAJVCH010029836">
    <property type="protein sequence ID" value="CAG7707819.1"/>
    <property type="molecule type" value="Genomic_DNA"/>
</dbReference>
<keyword evidence="1" id="KW-0175">Coiled coil</keyword>
<dbReference type="AlphaFoldDB" id="A0A8J2J975"/>
<accession>A0A8J2J975</accession>
<evidence type="ECO:0000313" key="3">
    <source>
        <dbReference type="EMBL" id="CAG7707819.1"/>
    </source>
</evidence>
<gene>
    <name evidence="3" type="ORF">AFUS01_LOCUS4742</name>
</gene>
<feature type="coiled-coil region" evidence="1">
    <location>
        <begin position="29"/>
        <end position="56"/>
    </location>
</feature>
<protein>
    <submittedName>
        <fullName evidence="3">Uncharacterized protein</fullName>
    </submittedName>
</protein>
<dbReference type="Proteomes" id="UP000708208">
    <property type="component" value="Unassembled WGS sequence"/>
</dbReference>
<evidence type="ECO:0000313" key="4">
    <source>
        <dbReference type="Proteomes" id="UP000708208"/>
    </source>
</evidence>
<name>A0A8J2J975_9HEXA</name>
<reference evidence="3" key="1">
    <citation type="submission" date="2021-06" db="EMBL/GenBank/DDBJ databases">
        <authorList>
            <person name="Hodson N. C."/>
            <person name="Mongue J. A."/>
            <person name="Jaron S. K."/>
        </authorList>
    </citation>
    <scope>NUCLEOTIDE SEQUENCE</scope>
</reference>
<comment type="caution">
    <text evidence="3">The sequence shown here is derived from an EMBL/GenBank/DDBJ whole genome shotgun (WGS) entry which is preliminary data.</text>
</comment>
<evidence type="ECO:0000256" key="1">
    <source>
        <dbReference type="SAM" id="Coils"/>
    </source>
</evidence>